<dbReference type="CDD" id="cd07197">
    <property type="entry name" value="nitrilase"/>
    <property type="match status" value="1"/>
</dbReference>
<evidence type="ECO:0000256" key="1">
    <source>
        <dbReference type="ARBA" id="ARBA00022801"/>
    </source>
</evidence>
<dbReference type="InterPro" id="IPR003010">
    <property type="entry name" value="C-N_Hydrolase"/>
</dbReference>
<dbReference type="RefSeq" id="WP_249601999.1">
    <property type="nucleotide sequence ID" value="NZ_JAKHSK010000018.1"/>
</dbReference>
<dbReference type="Proteomes" id="UP001139521">
    <property type="component" value="Unassembled WGS sequence"/>
</dbReference>
<dbReference type="GO" id="GO:0016811">
    <property type="term" value="F:hydrolase activity, acting on carbon-nitrogen (but not peptide) bonds, in linear amides"/>
    <property type="evidence" value="ECO:0007669"/>
    <property type="project" value="UniProtKB-ARBA"/>
</dbReference>
<comment type="caution">
    <text evidence="3">The sequence shown here is derived from an EMBL/GenBank/DDBJ whole genome shotgun (WGS) entry which is preliminary data.</text>
</comment>
<name>A0A9X1ZQN6_9FLAO</name>
<dbReference type="Pfam" id="PF00795">
    <property type="entry name" value="CN_hydrolase"/>
    <property type="match status" value="1"/>
</dbReference>
<dbReference type="InterPro" id="IPR036526">
    <property type="entry name" value="C-N_Hydrolase_sf"/>
</dbReference>
<dbReference type="AlphaFoldDB" id="A0A9X1ZQN6"/>
<evidence type="ECO:0000313" key="3">
    <source>
        <dbReference type="EMBL" id="MCL6219222.1"/>
    </source>
</evidence>
<keyword evidence="4" id="KW-1185">Reference proteome</keyword>
<dbReference type="EMBL" id="JAKHSK010000018">
    <property type="protein sequence ID" value="MCL6219222.1"/>
    <property type="molecule type" value="Genomic_DNA"/>
</dbReference>
<dbReference type="InterPro" id="IPR050345">
    <property type="entry name" value="Aliph_Amidase/BUP"/>
</dbReference>
<gene>
    <name evidence="3" type="ORF">L1967_13055</name>
</gene>
<dbReference type="PANTHER" id="PTHR43674:SF2">
    <property type="entry name" value="BETA-UREIDOPROPIONASE"/>
    <property type="match status" value="1"/>
</dbReference>
<proteinExistence type="predicted"/>
<organism evidence="3 4">
    <name type="scientific">Zunongwangia pacifica</name>
    <dbReference type="NCBI Taxonomy" id="2911062"/>
    <lineage>
        <taxon>Bacteria</taxon>
        <taxon>Pseudomonadati</taxon>
        <taxon>Bacteroidota</taxon>
        <taxon>Flavobacteriia</taxon>
        <taxon>Flavobacteriales</taxon>
        <taxon>Flavobacteriaceae</taxon>
        <taxon>Zunongwangia</taxon>
    </lineage>
</organism>
<evidence type="ECO:0000313" key="4">
    <source>
        <dbReference type="Proteomes" id="UP001139521"/>
    </source>
</evidence>
<evidence type="ECO:0000259" key="2">
    <source>
        <dbReference type="PROSITE" id="PS50263"/>
    </source>
</evidence>
<protein>
    <submittedName>
        <fullName evidence="3">Carbon-nitrogen hydrolase family protein</fullName>
    </submittedName>
</protein>
<dbReference type="PROSITE" id="PS50263">
    <property type="entry name" value="CN_HYDROLASE"/>
    <property type="match status" value="1"/>
</dbReference>
<sequence>MKICITQTKPIKGDIDKNIEKHLHFIKLAVENKADVIVFPELSLTGYEPELAEKLATDIDDQRLDVFQKISDDNEILIGVGLPTKTGNGTCISMFIFQPNTSRKVYSKKYLHPGEEKFFVPGENLLPFKYKNKTIGIAICYETSIPEHSKTIYDHGADVYIASVLNSIDSVNKDIYRISAIAKKYKMISCMSNFVGTSGGSHCAGKSSIWNKDGMLLEQLDTLNEGIAIIDINKQETTKIQIEKSFE</sequence>
<dbReference type="SUPFAM" id="SSF56317">
    <property type="entry name" value="Carbon-nitrogen hydrolase"/>
    <property type="match status" value="1"/>
</dbReference>
<dbReference type="Gene3D" id="3.60.110.10">
    <property type="entry name" value="Carbon-nitrogen hydrolase"/>
    <property type="match status" value="1"/>
</dbReference>
<dbReference type="PANTHER" id="PTHR43674">
    <property type="entry name" value="NITRILASE C965.09-RELATED"/>
    <property type="match status" value="1"/>
</dbReference>
<feature type="domain" description="CN hydrolase" evidence="2">
    <location>
        <begin position="1"/>
        <end position="234"/>
    </location>
</feature>
<reference evidence="3" key="1">
    <citation type="submission" date="2022-01" db="EMBL/GenBank/DDBJ databases">
        <title>Genome sequencing of Zunongwangia sp. M21534 genome.</title>
        <authorList>
            <person name="Chen Y."/>
            <person name="Dong C."/>
            <person name="Shao Z."/>
        </authorList>
    </citation>
    <scope>NUCLEOTIDE SEQUENCE</scope>
    <source>
        <strain evidence="3">MCCC M21534</strain>
    </source>
</reference>
<accession>A0A9X1ZQN6</accession>
<keyword evidence="1 3" id="KW-0378">Hydrolase</keyword>